<protein>
    <submittedName>
        <fullName evidence="1">Uncharacterized protein</fullName>
    </submittedName>
</protein>
<proteinExistence type="predicted"/>
<organism evidence="1 2">
    <name type="scientific">Novosphingobium cyanobacteriorum</name>
    <dbReference type="NCBI Taxonomy" id="3024215"/>
    <lineage>
        <taxon>Bacteria</taxon>
        <taxon>Pseudomonadati</taxon>
        <taxon>Pseudomonadota</taxon>
        <taxon>Alphaproteobacteria</taxon>
        <taxon>Sphingomonadales</taxon>
        <taxon>Sphingomonadaceae</taxon>
        <taxon>Novosphingobium</taxon>
    </lineage>
</organism>
<comment type="caution">
    <text evidence="1">The sequence shown here is derived from an EMBL/GenBank/DDBJ whole genome shotgun (WGS) entry which is preliminary data.</text>
</comment>
<keyword evidence="2" id="KW-1185">Reference proteome</keyword>
<dbReference type="RefSeq" id="WP_277280520.1">
    <property type="nucleotide sequence ID" value="NZ_JAROCY010000031.1"/>
</dbReference>
<reference evidence="1 2" key="1">
    <citation type="submission" date="2023-03" db="EMBL/GenBank/DDBJ databases">
        <title>Novosphingobium cyanobacteriorum sp. nov., isolated from a eutrophic reservoir during the Microcystis bloom period.</title>
        <authorList>
            <person name="Kang M."/>
            <person name="Le V."/>
            <person name="Ko S.-R."/>
            <person name="Lee S.-A."/>
            <person name="Ahn C.-Y."/>
        </authorList>
    </citation>
    <scope>NUCLEOTIDE SEQUENCE [LARGE SCALE GENOMIC DNA]</scope>
    <source>
        <strain evidence="1 2">HBC54</strain>
    </source>
</reference>
<gene>
    <name evidence="1" type="ORF">POM99_20310</name>
</gene>
<dbReference type="EMBL" id="JAROCY010000031">
    <property type="protein sequence ID" value="MDF8335557.1"/>
    <property type="molecule type" value="Genomic_DNA"/>
</dbReference>
<sequence>MLIVRPVIIAPDSAHWSRWIDAALRPTHRDHESAVTLYDRLIAAGRIPLLTFHHLEELLAIDDGDWAMRRIAFIQSLPLVGFVRCPDNGVQTGTIVDMLAAEVAAALAGADSMAEVRKAARGRLVRTGTGTDVIGTEMWVWSVVREECLRRNRSSRSIAAVRRMGLFDDRRTVGEIVKGSIRQPSERRSRLVRMSDEVTDHVRTRGDVRIEDPAGVANWFMSELGDVDLPPGIDVRGLLEWALTEQGLDREEIRDDAILADLNRLAIYRTRLKIIADYLEVPYVQLKEIDPGILPSLSIHQGLERYGQDRQRRPGSDLTDECLAALAPYVDELFVDRRTREDFRRLRQADKSLFDRIGMVRSAAQLDELLG</sequence>
<accession>A0ABT6CNS1</accession>
<name>A0ABT6CNS1_9SPHN</name>
<dbReference type="Proteomes" id="UP001222770">
    <property type="component" value="Unassembled WGS sequence"/>
</dbReference>
<evidence type="ECO:0000313" key="1">
    <source>
        <dbReference type="EMBL" id="MDF8335557.1"/>
    </source>
</evidence>
<evidence type="ECO:0000313" key="2">
    <source>
        <dbReference type="Proteomes" id="UP001222770"/>
    </source>
</evidence>